<feature type="region of interest" description="Disordered" evidence="1">
    <location>
        <begin position="432"/>
        <end position="650"/>
    </location>
</feature>
<evidence type="ECO:0000256" key="1">
    <source>
        <dbReference type="SAM" id="MobiDB-lite"/>
    </source>
</evidence>
<keyword evidence="4" id="KW-1185">Reference proteome</keyword>
<dbReference type="Proteomes" id="UP000319817">
    <property type="component" value="Chromosome"/>
</dbReference>
<name>A0A517NSG8_9BACT</name>
<dbReference type="AlphaFoldDB" id="A0A517NSG8"/>
<reference evidence="3 4" key="1">
    <citation type="submission" date="2019-02" db="EMBL/GenBank/DDBJ databases">
        <title>Deep-cultivation of Planctomycetes and their phenomic and genomic characterization uncovers novel biology.</title>
        <authorList>
            <person name="Wiegand S."/>
            <person name="Jogler M."/>
            <person name="Boedeker C."/>
            <person name="Pinto D."/>
            <person name="Vollmers J."/>
            <person name="Rivas-Marin E."/>
            <person name="Kohn T."/>
            <person name="Peeters S.H."/>
            <person name="Heuer A."/>
            <person name="Rast P."/>
            <person name="Oberbeckmann S."/>
            <person name="Bunk B."/>
            <person name="Jeske O."/>
            <person name="Meyerdierks A."/>
            <person name="Storesund J.E."/>
            <person name="Kallscheuer N."/>
            <person name="Luecker S."/>
            <person name="Lage O.M."/>
            <person name="Pohl T."/>
            <person name="Merkel B.J."/>
            <person name="Hornburger P."/>
            <person name="Mueller R.-W."/>
            <person name="Bruemmer F."/>
            <person name="Labrenz M."/>
            <person name="Spormann A.M."/>
            <person name="Op den Camp H."/>
            <person name="Overmann J."/>
            <person name="Amann R."/>
            <person name="Jetten M.S.M."/>
            <person name="Mascher T."/>
            <person name="Medema M.H."/>
            <person name="Devos D.P."/>
            <person name="Kaster A.-K."/>
            <person name="Ovreas L."/>
            <person name="Rohde M."/>
            <person name="Galperin M.Y."/>
            <person name="Jogler C."/>
        </authorList>
    </citation>
    <scope>NUCLEOTIDE SEQUENCE [LARGE SCALE GENOMIC DNA]</scope>
    <source>
        <strain evidence="3 4">K23_9</strain>
    </source>
</reference>
<gene>
    <name evidence="3" type="ORF">K239x_20250</name>
</gene>
<feature type="compositionally biased region" description="Acidic residues" evidence="1">
    <location>
        <begin position="606"/>
        <end position="618"/>
    </location>
</feature>
<dbReference type="OrthoDB" id="241105at2"/>
<feature type="domain" description="DUF4340" evidence="2">
    <location>
        <begin position="84"/>
        <end position="303"/>
    </location>
</feature>
<protein>
    <recommendedName>
        <fullName evidence="2">DUF4340 domain-containing protein</fullName>
    </recommendedName>
</protein>
<evidence type="ECO:0000313" key="4">
    <source>
        <dbReference type="Proteomes" id="UP000319817"/>
    </source>
</evidence>
<dbReference type="Pfam" id="PF14238">
    <property type="entry name" value="DUF4340"/>
    <property type="match status" value="1"/>
</dbReference>
<feature type="region of interest" description="Disordered" evidence="1">
    <location>
        <begin position="685"/>
        <end position="712"/>
    </location>
</feature>
<accession>A0A517NSG8</accession>
<feature type="compositionally biased region" description="Basic and acidic residues" evidence="1">
    <location>
        <begin position="443"/>
        <end position="537"/>
    </location>
</feature>
<dbReference type="EMBL" id="CP036526">
    <property type="protein sequence ID" value="QDT10071.1"/>
    <property type="molecule type" value="Genomic_DNA"/>
</dbReference>
<organism evidence="3 4">
    <name type="scientific">Stieleria marina</name>
    <dbReference type="NCBI Taxonomy" id="1930275"/>
    <lineage>
        <taxon>Bacteria</taxon>
        <taxon>Pseudomonadati</taxon>
        <taxon>Planctomycetota</taxon>
        <taxon>Planctomycetia</taxon>
        <taxon>Pirellulales</taxon>
        <taxon>Pirellulaceae</taxon>
        <taxon>Stieleria</taxon>
    </lineage>
</organism>
<proteinExistence type="predicted"/>
<feature type="compositionally biased region" description="Basic and acidic residues" evidence="1">
    <location>
        <begin position="562"/>
        <end position="591"/>
    </location>
</feature>
<sequence length="712" mass="77232">MNELKKTGIFWAVTAVMLLIATVIAWPTSDNADPNSLSELVGEPLIPKFKDPLTVASMKIVSFDEAEGTLSNFEVAKDTESGDWTIVSRKGYPADAVEQVTNAANSLISLKVLDVVPCTREDHDDLGVVEPKLEELNVGDEGVGRLVTFRDTDKKVVASLIIGDSVKDAPEQINVRIPGQDPVYIVALDDKPLTTRFQDWIEEDLLKLSSIDVDAMQVKDYSASLGQGGQISLQRNYSAEFEKDGAQWTLAKLQEYDPKRPTAPPKDVEVKADQKLDTAKLNEIQNALDDLKIVNVLRKPDGMSANLRASEDFLSDQKAVASLAGRGFYPVQLTQESGTEILSANGELSVGLKDGVEYVLRFGNIAGLSQEDPDAEAEVGEEGKKSVTGVNRYLLVTTRVNEEKFPVPVLKEVPQDFKDLQKLDDAEAAKNQLPVELEPVEPESVKAEPAKTEPVAEEKPADAAKSDDVAADKADASEEMKDAKQPESTEGDKAGDKPADAKETKSAVDGEPKSDDASKGDDAEPAVDAKADEKTGESEAEGSESATATGQAFQEADEDDKSDEKAEEPAAEDKKEIKEEAKPAADEKAAEKPAAGEPAAEKPADEEPAEELEETEEEKQERLEATQEKITKENQRKMDERKDSLSKAQKRVRELNARFADWYYVIPEETYTKLTIKRSELFEKEGAASAPNPGAGGPSFQAPGGLPFGPGN</sequence>
<evidence type="ECO:0000313" key="3">
    <source>
        <dbReference type="EMBL" id="QDT10071.1"/>
    </source>
</evidence>
<dbReference type="RefSeq" id="WP_145417608.1">
    <property type="nucleotide sequence ID" value="NZ_CP036526.1"/>
</dbReference>
<dbReference type="InterPro" id="IPR025641">
    <property type="entry name" value="DUF4340"/>
</dbReference>
<feature type="compositionally biased region" description="Basic and acidic residues" evidence="1">
    <location>
        <begin position="619"/>
        <end position="650"/>
    </location>
</feature>
<evidence type="ECO:0000259" key="2">
    <source>
        <dbReference type="Pfam" id="PF14238"/>
    </source>
</evidence>